<dbReference type="GO" id="GO:0042797">
    <property type="term" value="P:tRNA transcription by RNA polymerase III"/>
    <property type="evidence" value="ECO:0007669"/>
    <property type="project" value="TreeGrafter"/>
</dbReference>
<dbReference type="FunFam" id="3.90.940.20:FF:000001">
    <property type="entry name" value="DNA-directed RNA polymerases I, II, and III subunit RPABC1"/>
    <property type="match status" value="1"/>
</dbReference>
<dbReference type="GO" id="GO:0006362">
    <property type="term" value="P:transcription elongation by RNA polymerase I"/>
    <property type="evidence" value="ECO:0007669"/>
    <property type="project" value="TreeGrafter"/>
</dbReference>
<evidence type="ECO:0000259" key="6">
    <source>
        <dbReference type="Pfam" id="PF03871"/>
    </source>
</evidence>
<dbReference type="FunFam" id="3.40.1340.10:FF:000001">
    <property type="entry name" value="DNA-directed RNA polymerases I, II, and III subunit RPABC1"/>
    <property type="match status" value="1"/>
</dbReference>
<dbReference type="GO" id="GO:0005666">
    <property type="term" value="C:RNA polymerase III complex"/>
    <property type="evidence" value="ECO:0007669"/>
    <property type="project" value="TreeGrafter"/>
</dbReference>
<evidence type="ECO:0000259" key="5">
    <source>
        <dbReference type="Pfam" id="PF01191"/>
    </source>
</evidence>
<dbReference type="Proteomes" id="UP001515500">
    <property type="component" value="Chromosome 19"/>
</dbReference>
<organism evidence="7 8">
    <name type="scientific">Dioscorea cayennensis subsp. rotundata</name>
    <name type="common">White Guinea yam</name>
    <name type="synonym">Dioscorea rotundata</name>
    <dbReference type="NCBI Taxonomy" id="55577"/>
    <lineage>
        <taxon>Eukaryota</taxon>
        <taxon>Viridiplantae</taxon>
        <taxon>Streptophyta</taxon>
        <taxon>Embryophyta</taxon>
        <taxon>Tracheophyta</taxon>
        <taxon>Spermatophyta</taxon>
        <taxon>Magnoliopsida</taxon>
        <taxon>Liliopsida</taxon>
        <taxon>Dioscoreales</taxon>
        <taxon>Dioscoreaceae</taxon>
        <taxon>Dioscorea</taxon>
    </lineage>
</organism>
<dbReference type="NCBIfam" id="NF007129">
    <property type="entry name" value="PRK09570.1"/>
    <property type="match status" value="1"/>
</dbReference>
<dbReference type="SUPFAM" id="SSF55287">
    <property type="entry name" value="RPB5-like RNA polymerase subunit"/>
    <property type="match status" value="1"/>
</dbReference>
<evidence type="ECO:0000313" key="8">
    <source>
        <dbReference type="RefSeq" id="XP_039115399.1"/>
    </source>
</evidence>
<dbReference type="Gene3D" id="3.40.1340.10">
    <property type="entry name" value="RNA polymerase, Rpb5, N-terminal domain"/>
    <property type="match status" value="1"/>
</dbReference>
<sequence length="206" mass="24008">MAQVEELSSRLFRVRRTVMQMLRDRGYLVVDRDLNMTKAEFIQKFGESVNRDDLIFNKAKKNDPSDQIYVFFPNDAKVGVKHIKKYVELMKAENVPRAILVVQQNLTPFARSSLQDISQKFHLEVFQEGELLVNIKDHSLVPEHQVLSSEEKATLLQRYTVKETQLPRIQVTDPVARYYGMTRGQVVKIIRPSETAGRYVTYRYVV</sequence>
<dbReference type="RefSeq" id="XP_039115399.1">
    <property type="nucleotide sequence ID" value="XM_039259465.1"/>
</dbReference>
<dbReference type="PANTHER" id="PTHR10535">
    <property type="entry name" value="DNA-DIRECTED RNA POLYMERASES I, II, AND III SUBUNIT RPABC1"/>
    <property type="match status" value="1"/>
</dbReference>
<dbReference type="GO" id="GO:0003899">
    <property type="term" value="F:DNA-directed RNA polymerase activity"/>
    <property type="evidence" value="ECO:0007669"/>
    <property type="project" value="InterPro"/>
</dbReference>
<dbReference type="InterPro" id="IPR014381">
    <property type="entry name" value="Arch_Rpo5/euc_Rpb5"/>
</dbReference>
<dbReference type="PIRSF" id="PIRSF000747">
    <property type="entry name" value="RPB5"/>
    <property type="match status" value="1"/>
</dbReference>
<evidence type="ECO:0000256" key="4">
    <source>
        <dbReference type="ARBA" id="ARBA00025765"/>
    </source>
</evidence>
<dbReference type="InterPro" id="IPR005571">
    <property type="entry name" value="RNA_pol_Rpb5_N"/>
</dbReference>
<dbReference type="InterPro" id="IPR000783">
    <property type="entry name" value="RNA_pol_subH/Rpb5_C"/>
</dbReference>
<dbReference type="GO" id="GO:0003677">
    <property type="term" value="F:DNA binding"/>
    <property type="evidence" value="ECO:0007669"/>
    <property type="project" value="InterPro"/>
</dbReference>
<dbReference type="Gene3D" id="3.90.940.20">
    <property type="entry name" value="RPB5-like RNA polymerase subunit"/>
    <property type="match status" value="1"/>
</dbReference>
<keyword evidence="7" id="KW-1185">Reference proteome</keyword>
<reference evidence="8" key="1">
    <citation type="submission" date="2025-08" db="UniProtKB">
        <authorList>
            <consortium name="RefSeq"/>
        </authorList>
    </citation>
    <scope>IDENTIFICATION</scope>
</reference>
<dbReference type="Pfam" id="PF01191">
    <property type="entry name" value="RNA_pol_Rpb5_C"/>
    <property type="match status" value="1"/>
</dbReference>
<dbReference type="GO" id="GO:0005736">
    <property type="term" value="C:RNA polymerase I complex"/>
    <property type="evidence" value="ECO:0007669"/>
    <property type="project" value="TreeGrafter"/>
</dbReference>
<name>A0AB40AKV0_DIOCR</name>
<keyword evidence="3" id="KW-0539">Nucleus</keyword>
<dbReference type="AlphaFoldDB" id="A0AB40AKV0"/>
<dbReference type="SUPFAM" id="SSF53036">
    <property type="entry name" value="Eukaryotic RPB5 N-terminal domain"/>
    <property type="match status" value="1"/>
</dbReference>
<evidence type="ECO:0000256" key="1">
    <source>
        <dbReference type="ARBA" id="ARBA00004123"/>
    </source>
</evidence>
<protein>
    <submittedName>
        <fullName evidence="8">DNA-directed RNA polymerases II and IV subunit 5A-like</fullName>
    </submittedName>
</protein>
<comment type="subcellular location">
    <subcellularLocation>
        <location evidence="1">Nucleus</location>
    </subcellularLocation>
</comment>
<dbReference type="GO" id="GO:0005665">
    <property type="term" value="C:RNA polymerase II, core complex"/>
    <property type="evidence" value="ECO:0007669"/>
    <property type="project" value="TreeGrafter"/>
</dbReference>
<feature type="domain" description="RNA polymerase Rpb5 N-terminal" evidence="6">
    <location>
        <begin position="6"/>
        <end position="90"/>
    </location>
</feature>
<dbReference type="PANTHER" id="PTHR10535:SF0">
    <property type="entry name" value="DNA-DIRECTED RNA POLYMERASES I, II, AND III SUBUNIT RPABC1"/>
    <property type="match status" value="1"/>
</dbReference>
<dbReference type="InterPro" id="IPR035913">
    <property type="entry name" value="RPB5-like_sf"/>
</dbReference>
<keyword evidence="2" id="KW-0804">Transcription</keyword>
<gene>
    <name evidence="8" type="primary">LOC120250636</name>
</gene>
<dbReference type="InterPro" id="IPR036710">
    <property type="entry name" value="RNA_pol_Rpb5_N_sf"/>
</dbReference>
<dbReference type="GO" id="GO:0006366">
    <property type="term" value="P:transcription by RNA polymerase II"/>
    <property type="evidence" value="ECO:0007669"/>
    <property type="project" value="TreeGrafter"/>
</dbReference>
<accession>A0AB40AKV0</accession>
<feature type="domain" description="RNA polymerase subunit H/Rpb5 C-terminal" evidence="5">
    <location>
        <begin position="133"/>
        <end position="205"/>
    </location>
</feature>
<evidence type="ECO:0000256" key="3">
    <source>
        <dbReference type="ARBA" id="ARBA00023242"/>
    </source>
</evidence>
<dbReference type="HAMAP" id="MF_00025">
    <property type="entry name" value="RNApol_Rpo5_RPB5"/>
    <property type="match status" value="1"/>
</dbReference>
<proteinExistence type="inferred from homology"/>
<evidence type="ECO:0000256" key="2">
    <source>
        <dbReference type="ARBA" id="ARBA00023163"/>
    </source>
</evidence>
<dbReference type="GeneID" id="120250636"/>
<dbReference type="Pfam" id="PF03871">
    <property type="entry name" value="RNA_pol_Rpb5_N"/>
    <property type="match status" value="1"/>
</dbReference>
<comment type="similarity">
    <text evidence="4">Belongs to the archaeal Rpo5/eukaryotic RPB5 RNA polymerase subunit family.</text>
</comment>
<evidence type="ECO:0000313" key="7">
    <source>
        <dbReference type="Proteomes" id="UP001515500"/>
    </source>
</evidence>